<feature type="compositionally biased region" description="Basic and acidic residues" evidence="1">
    <location>
        <begin position="591"/>
        <end position="605"/>
    </location>
</feature>
<dbReference type="EMBL" id="MU154610">
    <property type="protein sequence ID" value="KAF9491933.1"/>
    <property type="molecule type" value="Genomic_DNA"/>
</dbReference>
<comment type="caution">
    <text evidence="3">The sequence shown here is derived from an EMBL/GenBank/DDBJ whole genome shotgun (WGS) entry which is preliminary data.</text>
</comment>
<protein>
    <submittedName>
        <fullName evidence="3">Uncharacterized protein</fullName>
    </submittedName>
</protein>
<keyword evidence="2" id="KW-1133">Transmembrane helix</keyword>
<name>A0A9P6DDH6_PLEER</name>
<feature type="region of interest" description="Disordered" evidence="1">
    <location>
        <begin position="468"/>
        <end position="500"/>
    </location>
</feature>
<dbReference type="InterPro" id="IPR053216">
    <property type="entry name" value="Appressorial_penetr-assoc"/>
</dbReference>
<dbReference type="PANTHER" id="PTHR34587">
    <property type="entry name" value="VWFA DOMAIN-CONTAINING PROTEIN"/>
    <property type="match status" value="1"/>
</dbReference>
<feature type="transmembrane region" description="Helical" evidence="2">
    <location>
        <begin position="505"/>
        <end position="529"/>
    </location>
</feature>
<proteinExistence type="predicted"/>
<dbReference type="OrthoDB" id="2336871at2759"/>
<dbReference type="PANTHER" id="PTHR34587:SF2">
    <property type="entry name" value="G-PROTEIN COUPLED RECEPTORS FAMILY 1 PROFILE DOMAIN-CONTAINING PROTEIN"/>
    <property type="match status" value="1"/>
</dbReference>
<keyword evidence="4" id="KW-1185">Reference proteome</keyword>
<keyword evidence="2" id="KW-0472">Membrane</keyword>
<evidence type="ECO:0000313" key="4">
    <source>
        <dbReference type="Proteomes" id="UP000807025"/>
    </source>
</evidence>
<accession>A0A9P6DDH6</accession>
<keyword evidence="2" id="KW-0812">Transmembrane</keyword>
<dbReference type="Proteomes" id="UP000807025">
    <property type="component" value="Unassembled WGS sequence"/>
</dbReference>
<reference evidence="3" key="1">
    <citation type="submission" date="2020-11" db="EMBL/GenBank/DDBJ databases">
        <authorList>
            <consortium name="DOE Joint Genome Institute"/>
            <person name="Ahrendt S."/>
            <person name="Riley R."/>
            <person name="Andreopoulos W."/>
            <person name="Labutti K."/>
            <person name="Pangilinan J."/>
            <person name="Ruiz-Duenas F.J."/>
            <person name="Barrasa J.M."/>
            <person name="Sanchez-Garcia M."/>
            <person name="Camarero S."/>
            <person name="Miyauchi S."/>
            <person name="Serrano A."/>
            <person name="Linde D."/>
            <person name="Babiker R."/>
            <person name="Drula E."/>
            <person name="Ayuso-Fernandez I."/>
            <person name="Pacheco R."/>
            <person name="Padilla G."/>
            <person name="Ferreira P."/>
            <person name="Barriuso J."/>
            <person name="Kellner H."/>
            <person name="Castanera R."/>
            <person name="Alfaro M."/>
            <person name="Ramirez L."/>
            <person name="Pisabarro A.G."/>
            <person name="Kuo A."/>
            <person name="Tritt A."/>
            <person name="Lipzen A."/>
            <person name="He G."/>
            <person name="Yan M."/>
            <person name="Ng V."/>
            <person name="Cullen D."/>
            <person name="Martin F."/>
            <person name="Rosso M.-N."/>
            <person name="Henrissat B."/>
            <person name="Hibbett D."/>
            <person name="Martinez A.T."/>
            <person name="Grigoriev I.V."/>
        </authorList>
    </citation>
    <scope>NUCLEOTIDE SEQUENCE</scope>
    <source>
        <strain evidence="3">ATCC 90797</strain>
    </source>
</reference>
<evidence type="ECO:0000256" key="1">
    <source>
        <dbReference type="SAM" id="MobiDB-lite"/>
    </source>
</evidence>
<evidence type="ECO:0000313" key="3">
    <source>
        <dbReference type="EMBL" id="KAF9491933.1"/>
    </source>
</evidence>
<organism evidence="3 4">
    <name type="scientific">Pleurotus eryngii</name>
    <name type="common">Boletus of the steppes</name>
    <dbReference type="NCBI Taxonomy" id="5323"/>
    <lineage>
        <taxon>Eukaryota</taxon>
        <taxon>Fungi</taxon>
        <taxon>Dikarya</taxon>
        <taxon>Basidiomycota</taxon>
        <taxon>Agaricomycotina</taxon>
        <taxon>Agaricomycetes</taxon>
        <taxon>Agaricomycetidae</taxon>
        <taxon>Agaricales</taxon>
        <taxon>Pleurotineae</taxon>
        <taxon>Pleurotaceae</taxon>
        <taxon>Pleurotus</taxon>
    </lineage>
</organism>
<gene>
    <name evidence="3" type="ORF">BDN71DRAFT_1452243</name>
</gene>
<feature type="compositionally biased region" description="Polar residues" evidence="1">
    <location>
        <begin position="550"/>
        <end position="559"/>
    </location>
</feature>
<evidence type="ECO:0000256" key="2">
    <source>
        <dbReference type="SAM" id="Phobius"/>
    </source>
</evidence>
<feature type="region of interest" description="Disordered" evidence="1">
    <location>
        <begin position="550"/>
        <end position="614"/>
    </location>
</feature>
<feature type="compositionally biased region" description="Gly residues" evidence="1">
    <location>
        <begin position="473"/>
        <end position="486"/>
    </location>
</feature>
<dbReference type="CDD" id="cd12087">
    <property type="entry name" value="TM_EGFR-like"/>
    <property type="match status" value="1"/>
</dbReference>
<dbReference type="AlphaFoldDB" id="A0A9P6DDH6"/>
<sequence>MNSSDVAFRTLNSTIVATGFASDGSPATGQVPSLTSTNNFINFCLTYPQLPNTNGSESLEESCNSAPMGAIPSIQNIPSLKIVSPKHGDTVQANTDLQLSFVVQNMQVGAPTDDGVNFLSAPQQLNKRGVIIGYPIIIIEKLPSLTAAQPGNAKIFAFSKTVIDPPVNGISQDLIRMGLPPGVYRISVQLRAVNRQPILVSTPEHGALGDMVYITAEGANNDSDAFGSSVSPTVGNSIISAAVNTQDSSQSSLILDPKVISSAFASAGKGASPGITGSLTSSNNFINYCLSLEDTQLTNGEIVLAGSCNPVPMGVLPDVDHMPSSKFTYPKNGDNIPAGKTFTISLAVNNLQTGSLANPQKSFLAAPQQVNAQGLIIGHAKVVIEALTGFNQTSPTDPTKFAFFEHIGSQAQGGILTASVNKGLPDGYYRLSSMLSATNSQPIVVPLLQPGIEDDTVYFTVGDPAKATATTTDGGGSGSNGSGKGGNESSPTATPFRPSRSTGKAAIIGGVLGCVLGAIVICALVYIIIRRRRSHSMDLDTEVAQVSVTPFEQPASSSTTREKPLPAGPSSTVSPPDQEFQMAGPSSATSDIRHHGIHESPKSDTETNPPPYQP</sequence>